<evidence type="ECO:0000313" key="12">
    <source>
        <dbReference type="EMBL" id="PIM99456.1"/>
    </source>
</evidence>
<evidence type="ECO:0000256" key="7">
    <source>
        <dbReference type="ARBA" id="ARBA00023002"/>
    </source>
</evidence>
<dbReference type="Pfam" id="PF00067">
    <property type="entry name" value="p450"/>
    <property type="match status" value="1"/>
</dbReference>
<keyword evidence="4 11" id="KW-0812">Transmembrane</keyword>
<keyword evidence="10 11" id="KW-0472">Membrane</keyword>
<keyword evidence="13" id="KW-1185">Reference proteome</keyword>
<dbReference type="GO" id="GO:0020037">
    <property type="term" value="F:heme binding"/>
    <property type="evidence" value="ECO:0007669"/>
    <property type="project" value="InterPro"/>
</dbReference>
<evidence type="ECO:0000256" key="6">
    <source>
        <dbReference type="ARBA" id="ARBA00022989"/>
    </source>
</evidence>
<evidence type="ECO:0000256" key="8">
    <source>
        <dbReference type="ARBA" id="ARBA00023004"/>
    </source>
</evidence>
<sequence length="177" mass="21098">MEMKLITESSNFYLVAAVILYFWACRIVNCVWLRPRRLEIWFKSQGYKGNPYRLWYGDLKDVAKMTMDVQSKATNLEDDIDPYVLPFHHHIVQKYGKRCYMWNGAKPRIFVMDPVWIREVLQKHEIFVRLYTNPLNKLLITGLAVHEGESWARKRRILNSAFTITKLTVMLLQKEDL</sequence>
<organism evidence="12 13">
    <name type="scientific">Handroanthus impetiginosus</name>
    <dbReference type="NCBI Taxonomy" id="429701"/>
    <lineage>
        <taxon>Eukaryota</taxon>
        <taxon>Viridiplantae</taxon>
        <taxon>Streptophyta</taxon>
        <taxon>Embryophyta</taxon>
        <taxon>Tracheophyta</taxon>
        <taxon>Spermatophyta</taxon>
        <taxon>Magnoliopsida</taxon>
        <taxon>eudicotyledons</taxon>
        <taxon>Gunneridae</taxon>
        <taxon>Pentapetalae</taxon>
        <taxon>asterids</taxon>
        <taxon>lamiids</taxon>
        <taxon>Lamiales</taxon>
        <taxon>Bignoniaceae</taxon>
        <taxon>Crescentiina</taxon>
        <taxon>Tabebuia alliance</taxon>
        <taxon>Handroanthus</taxon>
    </lineage>
</organism>
<keyword evidence="8" id="KW-0408">Iron</keyword>
<dbReference type="InterPro" id="IPR050665">
    <property type="entry name" value="Cytochrome_P450_Monooxygen"/>
</dbReference>
<gene>
    <name evidence="12" type="ORF">CDL12_28052</name>
</gene>
<dbReference type="EC" id="1.3.3.9" evidence="12"/>
<dbReference type="Proteomes" id="UP000231279">
    <property type="component" value="Unassembled WGS sequence"/>
</dbReference>
<evidence type="ECO:0000256" key="2">
    <source>
        <dbReference type="ARBA" id="ARBA00010617"/>
    </source>
</evidence>
<keyword evidence="9" id="KW-0503">Monooxygenase</keyword>
<feature type="transmembrane region" description="Helical" evidence="11">
    <location>
        <begin position="12"/>
        <end position="33"/>
    </location>
</feature>
<dbReference type="STRING" id="429701.A0A2G9G2A5"/>
<comment type="caution">
    <text evidence="12">The sequence shown here is derived from an EMBL/GenBank/DDBJ whole genome shotgun (WGS) entry which is preliminary data.</text>
</comment>
<keyword evidence="3" id="KW-0349">Heme</keyword>
<dbReference type="PANTHER" id="PTHR24282:SF255">
    <property type="entry name" value="CYTOCHROME P450 72A11-RELATED"/>
    <property type="match status" value="1"/>
</dbReference>
<accession>A0A2G9G2A5</accession>
<dbReference type="PANTHER" id="PTHR24282">
    <property type="entry name" value="CYTOCHROME P450 FAMILY MEMBER"/>
    <property type="match status" value="1"/>
</dbReference>
<dbReference type="EMBL" id="NKXS01007586">
    <property type="protein sequence ID" value="PIM99456.1"/>
    <property type="molecule type" value="Genomic_DNA"/>
</dbReference>
<reference evidence="13" key="1">
    <citation type="journal article" date="2018" name="Gigascience">
        <title>Genome assembly of the Pink Ipe (Handroanthus impetiginosus, Bignoniaceae), a highly valued, ecologically keystone Neotropical timber forest tree.</title>
        <authorList>
            <person name="Silva-Junior O.B."/>
            <person name="Grattapaglia D."/>
            <person name="Novaes E."/>
            <person name="Collevatti R.G."/>
        </authorList>
    </citation>
    <scope>NUCLEOTIDE SEQUENCE [LARGE SCALE GENOMIC DNA]</scope>
    <source>
        <strain evidence="13">cv. UFG-1</strain>
    </source>
</reference>
<dbReference type="AlphaFoldDB" id="A0A2G9G2A5"/>
<keyword evidence="7 12" id="KW-0560">Oxidoreductase</keyword>
<name>A0A2G9G2A5_9LAMI</name>
<dbReference type="GO" id="GO:0005506">
    <property type="term" value="F:iron ion binding"/>
    <property type="evidence" value="ECO:0007669"/>
    <property type="project" value="InterPro"/>
</dbReference>
<keyword evidence="5" id="KW-0479">Metal-binding</keyword>
<dbReference type="OrthoDB" id="1470350at2759"/>
<evidence type="ECO:0000256" key="11">
    <source>
        <dbReference type="SAM" id="Phobius"/>
    </source>
</evidence>
<evidence type="ECO:0000256" key="5">
    <source>
        <dbReference type="ARBA" id="ARBA00022723"/>
    </source>
</evidence>
<evidence type="ECO:0000256" key="9">
    <source>
        <dbReference type="ARBA" id="ARBA00023033"/>
    </source>
</evidence>
<keyword evidence="6 11" id="KW-1133">Transmembrane helix</keyword>
<evidence type="ECO:0000256" key="1">
    <source>
        <dbReference type="ARBA" id="ARBA00004370"/>
    </source>
</evidence>
<dbReference type="Gene3D" id="1.10.630.10">
    <property type="entry name" value="Cytochrome P450"/>
    <property type="match status" value="1"/>
</dbReference>
<dbReference type="SUPFAM" id="SSF48264">
    <property type="entry name" value="Cytochrome P450"/>
    <property type="match status" value="1"/>
</dbReference>
<evidence type="ECO:0000256" key="3">
    <source>
        <dbReference type="ARBA" id="ARBA00022617"/>
    </source>
</evidence>
<comment type="similarity">
    <text evidence="2">Belongs to the cytochrome P450 family.</text>
</comment>
<evidence type="ECO:0000256" key="4">
    <source>
        <dbReference type="ARBA" id="ARBA00022692"/>
    </source>
</evidence>
<dbReference type="GO" id="GO:0004497">
    <property type="term" value="F:monooxygenase activity"/>
    <property type="evidence" value="ECO:0007669"/>
    <property type="project" value="UniProtKB-KW"/>
</dbReference>
<dbReference type="GO" id="GO:0016705">
    <property type="term" value="F:oxidoreductase activity, acting on paired donors, with incorporation or reduction of molecular oxygen"/>
    <property type="evidence" value="ECO:0007669"/>
    <property type="project" value="InterPro"/>
</dbReference>
<proteinExistence type="inferred from homology"/>
<evidence type="ECO:0000313" key="13">
    <source>
        <dbReference type="Proteomes" id="UP000231279"/>
    </source>
</evidence>
<evidence type="ECO:0000256" key="10">
    <source>
        <dbReference type="ARBA" id="ARBA00023136"/>
    </source>
</evidence>
<dbReference type="GO" id="GO:0016020">
    <property type="term" value="C:membrane"/>
    <property type="evidence" value="ECO:0007669"/>
    <property type="project" value="UniProtKB-SubCell"/>
</dbReference>
<protein>
    <submittedName>
        <fullName evidence="12">Secologanin synthase</fullName>
        <ecNumber evidence="12">1.3.3.9</ecNumber>
    </submittedName>
</protein>
<dbReference type="InterPro" id="IPR036396">
    <property type="entry name" value="Cyt_P450_sf"/>
</dbReference>
<dbReference type="InterPro" id="IPR001128">
    <property type="entry name" value="Cyt_P450"/>
</dbReference>
<comment type="subcellular location">
    <subcellularLocation>
        <location evidence="1">Membrane</location>
    </subcellularLocation>
</comment>